<protein>
    <submittedName>
        <fullName evidence="1">Uncharacterized protein</fullName>
    </submittedName>
</protein>
<evidence type="ECO:0000313" key="1">
    <source>
        <dbReference type="EMBL" id="KAL2344462.1"/>
    </source>
</evidence>
<organism evidence="1 2">
    <name type="scientific">Flemingia macrophylla</name>
    <dbReference type="NCBI Taxonomy" id="520843"/>
    <lineage>
        <taxon>Eukaryota</taxon>
        <taxon>Viridiplantae</taxon>
        <taxon>Streptophyta</taxon>
        <taxon>Embryophyta</taxon>
        <taxon>Tracheophyta</taxon>
        <taxon>Spermatophyta</taxon>
        <taxon>Magnoliopsida</taxon>
        <taxon>eudicotyledons</taxon>
        <taxon>Gunneridae</taxon>
        <taxon>Pentapetalae</taxon>
        <taxon>rosids</taxon>
        <taxon>fabids</taxon>
        <taxon>Fabales</taxon>
        <taxon>Fabaceae</taxon>
        <taxon>Papilionoideae</taxon>
        <taxon>50 kb inversion clade</taxon>
        <taxon>NPAAA clade</taxon>
        <taxon>indigoferoid/millettioid clade</taxon>
        <taxon>Phaseoleae</taxon>
        <taxon>Flemingia</taxon>
    </lineage>
</organism>
<reference evidence="1 2" key="1">
    <citation type="submission" date="2024-08" db="EMBL/GenBank/DDBJ databases">
        <title>Insights into the chromosomal genome structure of Flemingia macrophylla.</title>
        <authorList>
            <person name="Ding Y."/>
            <person name="Zhao Y."/>
            <person name="Bi W."/>
            <person name="Wu M."/>
            <person name="Zhao G."/>
            <person name="Gong Y."/>
            <person name="Li W."/>
            <person name="Zhang P."/>
        </authorList>
    </citation>
    <scope>NUCLEOTIDE SEQUENCE [LARGE SCALE GENOMIC DNA]</scope>
    <source>
        <strain evidence="1">DYQJB</strain>
        <tissue evidence="1">Leaf</tissue>
    </source>
</reference>
<comment type="caution">
    <text evidence="1">The sequence shown here is derived from an EMBL/GenBank/DDBJ whole genome shotgun (WGS) entry which is preliminary data.</text>
</comment>
<gene>
    <name evidence="1" type="ORF">Fmac_005747</name>
</gene>
<proteinExistence type="predicted"/>
<accession>A0ABD1N9R1</accession>
<name>A0ABD1N9R1_9FABA</name>
<dbReference type="Proteomes" id="UP001603857">
    <property type="component" value="Unassembled WGS sequence"/>
</dbReference>
<dbReference type="AlphaFoldDB" id="A0ABD1N9R1"/>
<keyword evidence="2" id="KW-1185">Reference proteome</keyword>
<dbReference type="EMBL" id="JBGMDY010000002">
    <property type="protein sequence ID" value="KAL2344462.1"/>
    <property type="molecule type" value="Genomic_DNA"/>
</dbReference>
<evidence type="ECO:0000313" key="2">
    <source>
        <dbReference type="Proteomes" id="UP001603857"/>
    </source>
</evidence>
<sequence>MEIYYPSLMSLIWILVELNKQATYNDLEENDALSENSDVKTTNKESSDVTHLAKEKIVSALDLKMSSFKLLPDVVFASIHK</sequence>